<dbReference type="AlphaFoldDB" id="A0A0A1TPQ4"/>
<dbReference type="CDD" id="cd00190">
    <property type="entry name" value="Tryp_SPc"/>
    <property type="match status" value="1"/>
</dbReference>
<dbReference type="GO" id="GO:0006508">
    <property type="term" value="P:proteolysis"/>
    <property type="evidence" value="ECO:0007669"/>
    <property type="project" value="UniProtKB-KW"/>
</dbReference>
<dbReference type="InterPro" id="IPR018114">
    <property type="entry name" value="TRYPSIN_HIS"/>
</dbReference>
<evidence type="ECO:0000256" key="6">
    <source>
        <dbReference type="RuleBase" id="RU363034"/>
    </source>
</evidence>
<evidence type="ECO:0000256" key="5">
    <source>
        <dbReference type="ARBA" id="ARBA00023157"/>
    </source>
</evidence>
<dbReference type="EMBL" id="CDHN01000005">
    <property type="protein sequence ID" value="CEJ92817.1"/>
    <property type="molecule type" value="Genomic_DNA"/>
</dbReference>
<dbReference type="InterPro" id="IPR050430">
    <property type="entry name" value="Peptidase_S1"/>
</dbReference>
<dbReference type="InterPro" id="IPR001314">
    <property type="entry name" value="Peptidase_S1A"/>
</dbReference>
<feature type="signal peptide" evidence="7">
    <location>
        <begin position="1"/>
        <end position="16"/>
    </location>
</feature>
<evidence type="ECO:0000256" key="7">
    <source>
        <dbReference type="SAM" id="SignalP"/>
    </source>
</evidence>
<dbReference type="SUPFAM" id="SSF50494">
    <property type="entry name" value="Trypsin-like serine proteases"/>
    <property type="match status" value="1"/>
</dbReference>
<evidence type="ECO:0000313" key="9">
    <source>
        <dbReference type="EMBL" id="CEJ92817.1"/>
    </source>
</evidence>
<dbReference type="InterPro" id="IPR033116">
    <property type="entry name" value="TRYPSIN_SER"/>
</dbReference>
<dbReference type="Proteomes" id="UP000039046">
    <property type="component" value="Unassembled WGS sequence"/>
</dbReference>
<accession>A0A0A1TPQ4</accession>
<dbReference type="InterPro" id="IPR009003">
    <property type="entry name" value="Peptidase_S1_PA"/>
</dbReference>
<dbReference type="InterPro" id="IPR043504">
    <property type="entry name" value="Peptidase_S1_PA_chymotrypsin"/>
</dbReference>
<name>A0A0A1TPQ4_9HYPO</name>
<evidence type="ECO:0000259" key="8">
    <source>
        <dbReference type="PROSITE" id="PS50240"/>
    </source>
</evidence>
<dbReference type="PRINTS" id="PR00722">
    <property type="entry name" value="CHYMOTRYPSIN"/>
</dbReference>
<gene>
    <name evidence="9" type="ORF">VHEMI08447</name>
</gene>
<dbReference type="GO" id="GO:0004252">
    <property type="term" value="F:serine-type endopeptidase activity"/>
    <property type="evidence" value="ECO:0007669"/>
    <property type="project" value="InterPro"/>
</dbReference>
<dbReference type="PROSITE" id="PS00134">
    <property type="entry name" value="TRYPSIN_HIS"/>
    <property type="match status" value="1"/>
</dbReference>
<proteinExistence type="inferred from homology"/>
<evidence type="ECO:0000256" key="4">
    <source>
        <dbReference type="ARBA" id="ARBA00022825"/>
    </source>
</evidence>
<dbReference type="Gene3D" id="2.40.10.10">
    <property type="entry name" value="Trypsin-like serine proteases"/>
    <property type="match status" value="1"/>
</dbReference>
<keyword evidence="7" id="KW-0732">Signal</keyword>
<keyword evidence="2 6" id="KW-0645">Protease</keyword>
<dbReference type="OrthoDB" id="4915747at2759"/>
<dbReference type="Pfam" id="PF00089">
    <property type="entry name" value="Trypsin"/>
    <property type="match status" value="1"/>
</dbReference>
<feature type="domain" description="Peptidase S1" evidence="8">
    <location>
        <begin position="27"/>
        <end position="250"/>
    </location>
</feature>
<dbReference type="PROSITE" id="PS00135">
    <property type="entry name" value="TRYPSIN_SER"/>
    <property type="match status" value="1"/>
</dbReference>
<keyword evidence="10" id="KW-1185">Reference proteome</keyword>
<keyword evidence="4 6" id="KW-0720">Serine protease</keyword>
<evidence type="ECO:0000256" key="2">
    <source>
        <dbReference type="ARBA" id="ARBA00022670"/>
    </source>
</evidence>
<dbReference type="PANTHER" id="PTHR24276">
    <property type="entry name" value="POLYSERASE-RELATED"/>
    <property type="match status" value="1"/>
</dbReference>
<dbReference type="PANTHER" id="PTHR24276:SF91">
    <property type="entry name" value="AT26814P-RELATED"/>
    <property type="match status" value="1"/>
</dbReference>
<dbReference type="SMART" id="SM00020">
    <property type="entry name" value="Tryp_SPc"/>
    <property type="match status" value="1"/>
</dbReference>
<dbReference type="FunFam" id="2.40.10.10:FF:000077">
    <property type="entry name" value="Predicted protein"/>
    <property type="match status" value="1"/>
</dbReference>
<sequence length="251" mass="26271">MKNQLALLALASQVAALPSLAGRAGEIVGGESVKIEDYPYQVDLRVKDKANCGGTIISERYVLTAGHCALKYKVEDLNIRVGSTTNGKGTSYQVKNKYVHPKYGHNGYAYDAAILEFDPPIQFTDTVKTIGLADAEPATGTDTVVSGWGSTSGGRPVYPTDLHAVHVPILDHDECSNDYGGTITADMICAGYAEGGKDSCSGDSGGPLVADGKLVGVVSFGRGCAEPGYPGVYASVASTEIRDFIKQTTGL</sequence>
<dbReference type="STRING" id="1531966.A0A0A1TPQ4"/>
<evidence type="ECO:0000256" key="1">
    <source>
        <dbReference type="ARBA" id="ARBA00007664"/>
    </source>
</evidence>
<dbReference type="InterPro" id="IPR001254">
    <property type="entry name" value="Trypsin_dom"/>
</dbReference>
<reference evidence="9 10" key="1">
    <citation type="journal article" date="2015" name="Genome Announc.">
        <title>Draft Genome Sequence and Gene Annotation of the Entomopathogenic Fungus Verticillium hemipterigenum.</title>
        <authorList>
            <person name="Horn F."/>
            <person name="Habel A."/>
            <person name="Scharf D.H."/>
            <person name="Dworschak J."/>
            <person name="Brakhage A.A."/>
            <person name="Guthke R."/>
            <person name="Hertweck C."/>
            <person name="Linde J."/>
        </authorList>
    </citation>
    <scope>NUCLEOTIDE SEQUENCE [LARGE SCALE GENOMIC DNA]</scope>
</reference>
<comment type="similarity">
    <text evidence="1">Belongs to the peptidase S1 family.</text>
</comment>
<evidence type="ECO:0000256" key="3">
    <source>
        <dbReference type="ARBA" id="ARBA00022801"/>
    </source>
</evidence>
<evidence type="ECO:0000313" key="10">
    <source>
        <dbReference type="Proteomes" id="UP000039046"/>
    </source>
</evidence>
<dbReference type="HOGENOM" id="CLU_006842_7_1_1"/>
<protein>
    <recommendedName>
        <fullName evidence="8">Peptidase S1 domain-containing protein</fullName>
    </recommendedName>
</protein>
<feature type="chain" id="PRO_5001990257" description="Peptidase S1 domain-containing protein" evidence="7">
    <location>
        <begin position="17"/>
        <end position="251"/>
    </location>
</feature>
<organism evidence="9 10">
    <name type="scientific">[Torrubiella] hemipterigena</name>
    <dbReference type="NCBI Taxonomy" id="1531966"/>
    <lineage>
        <taxon>Eukaryota</taxon>
        <taxon>Fungi</taxon>
        <taxon>Dikarya</taxon>
        <taxon>Ascomycota</taxon>
        <taxon>Pezizomycotina</taxon>
        <taxon>Sordariomycetes</taxon>
        <taxon>Hypocreomycetidae</taxon>
        <taxon>Hypocreales</taxon>
        <taxon>Clavicipitaceae</taxon>
        <taxon>Clavicipitaceae incertae sedis</taxon>
        <taxon>'Torrubiella' clade</taxon>
    </lineage>
</organism>
<keyword evidence="3 6" id="KW-0378">Hydrolase</keyword>
<keyword evidence="5" id="KW-1015">Disulfide bond</keyword>
<dbReference type="PROSITE" id="PS50240">
    <property type="entry name" value="TRYPSIN_DOM"/>
    <property type="match status" value="1"/>
</dbReference>